<dbReference type="InterPro" id="IPR050109">
    <property type="entry name" value="HTH-type_TetR-like_transc_reg"/>
</dbReference>
<reference evidence="4 5" key="1">
    <citation type="submission" date="2019-12" db="EMBL/GenBank/DDBJ databases">
        <authorList>
            <person name="Li J."/>
            <person name="Shi Y."/>
            <person name="Xu G."/>
            <person name="Xiao D."/>
            <person name="Ran X."/>
        </authorList>
    </citation>
    <scope>NUCLEOTIDE SEQUENCE [LARGE SCALE GENOMIC DNA]</scope>
    <source>
        <strain evidence="4 5">JCM 15915</strain>
    </source>
</reference>
<evidence type="ECO:0000256" key="2">
    <source>
        <dbReference type="PROSITE-ProRule" id="PRU00335"/>
    </source>
</evidence>
<dbReference type="Pfam" id="PF17920">
    <property type="entry name" value="TetR_C_16"/>
    <property type="match status" value="1"/>
</dbReference>
<dbReference type="Pfam" id="PF00440">
    <property type="entry name" value="TetR_N"/>
    <property type="match status" value="1"/>
</dbReference>
<dbReference type="SUPFAM" id="SSF46689">
    <property type="entry name" value="Homeodomain-like"/>
    <property type="match status" value="1"/>
</dbReference>
<evidence type="ECO:0000313" key="4">
    <source>
        <dbReference type="EMBL" id="MUN54514.1"/>
    </source>
</evidence>
<dbReference type="InterPro" id="IPR036271">
    <property type="entry name" value="Tet_transcr_reg_TetR-rel_C_sf"/>
</dbReference>
<dbReference type="PRINTS" id="PR00455">
    <property type="entry name" value="HTHTETR"/>
</dbReference>
<dbReference type="InterPro" id="IPR041678">
    <property type="entry name" value="TetR_C_16"/>
</dbReference>
<keyword evidence="1 2" id="KW-0238">DNA-binding</keyword>
<dbReference type="PANTHER" id="PTHR30055">
    <property type="entry name" value="HTH-TYPE TRANSCRIPTIONAL REGULATOR RUTR"/>
    <property type="match status" value="1"/>
</dbReference>
<dbReference type="EMBL" id="WOGT01000002">
    <property type="protein sequence ID" value="MUN54514.1"/>
    <property type="molecule type" value="Genomic_DNA"/>
</dbReference>
<dbReference type="InterPro" id="IPR009057">
    <property type="entry name" value="Homeodomain-like_sf"/>
</dbReference>
<evidence type="ECO:0000313" key="5">
    <source>
        <dbReference type="Proteomes" id="UP000462152"/>
    </source>
</evidence>
<sequence length="191" mass="21395">MEHQSRPRRRGRPSSTRAQNAIREAATRIFIERGFSAASIRDIATAAAVDPSIVIRHFGSKEGLFLETVSVDEGLRGITDGPLEGLGERILERLVLRSGEEQQRVFRALVGAIDRAEVRTYFEQSANRHVSQPLSQRLEGPDPELRAELVTAQIAGLLMKLWVLEPPCEDKARVERLVRIYGYALQVLIDV</sequence>
<dbReference type="Gene3D" id="1.10.357.10">
    <property type="entry name" value="Tetracycline Repressor, domain 2"/>
    <property type="match status" value="1"/>
</dbReference>
<keyword evidence="5" id="KW-1185">Reference proteome</keyword>
<dbReference type="SUPFAM" id="SSF48498">
    <property type="entry name" value="Tetracyclin repressor-like, C-terminal domain"/>
    <property type="match status" value="1"/>
</dbReference>
<evidence type="ECO:0000256" key="1">
    <source>
        <dbReference type="ARBA" id="ARBA00023125"/>
    </source>
</evidence>
<gene>
    <name evidence="4" type="ORF">GMA10_04685</name>
</gene>
<dbReference type="GO" id="GO:0000976">
    <property type="term" value="F:transcription cis-regulatory region binding"/>
    <property type="evidence" value="ECO:0007669"/>
    <property type="project" value="TreeGrafter"/>
</dbReference>
<organism evidence="4 5">
    <name type="scientific">Rothia koreensis</name>
    <dbReference type="NCBI Taxonomy" id="592378"/>
    <lineage>
        <taxon>Bacteria</taxon>
        <taxon>Bacillati</taxon>
        <taxon>Actinomycetota</taxon>
        <taxon>Actinomycetes</taxon>
        <taxon>Micrococcales</taxon>
        <taxon>Micrococcaceae</taxon>
        <taxon>Rothia</taxon>
    </lineage>
</organism>
<dbReference type="PROSITE" id="PS50977">
    <property type="entry name" value="HTH_TETR_2"/>
    <property type="match status" value="1"/>
</dbReference>
<dbReference type="InterPro" id="IPR001647">
    <property type="entry name" value="HTH_TetR"/>
</dbReference>
<comment type="caution">
    <text evidence="4">The sequence shown here is derived from an EMBL/GenBank/DDBJ whole genome shotgun (WGS) entry which is preliminary data.</text>
</comment>
<dbReference type="RefSeq" id="WP_129315162.1">
    <property type="nucleotide sequence ID" value="NZ_NOIQ01000004.1"/>
</dbReference>
<dbReference type="GO" id="GO:0003700">
    <property type="term" value="F:DNA-binding transcription factor activity"/>
    <property type="evidence" value="ECO:0007669"/>
    <property type="project" value="TreeGrafter"/>
</dbReference>
<feature type="domain" description="HTH tetR-type" evidence="3">
    <location>
        <begin position="16"/>
        <end position="76"/>
    </location>
</feature>
<feature type="DNA-binding region" description="H-T-H motif" evidence="2">
    <location>
        <begin position="39"/>
        <end position="58"/>
    </location>
</feature>
<protein>
    <submittedName>
        <fullName evidence="4">TetR family transcriptional regulator</fullName>
    </submittedName>
</protein>
<dbReference type="OrthoDB" id="3210235at2"/>
<name>A0A7K1LH48_9MICC</name>
<evidence type="ECO:0000259" key="3">
    <source>
        <dbReference type="PROSITE" id="PS50977"/>
    </source>
</evidence>
<dbReference type="AlphaFoldDB" id="A0A7K1LH48"/>
<dbReference type="Proteomes" id="UP000462152">
    <property type="component" value="Unassembled WGS sequence"/>
</dbReference>
<dbReference type="PANTHER" id="PTHR30055:SF235">
    <property type="entry name" value="TRANSCRIPTIONAL REGULATORY PROTEIN"/>
    <property type="match status" value="1"/>
</dbReference>
<accession>A0A7K1LH48</accession>
<proteinExistence type="predicted"/>